<name>A0A5E4N2U5_9HEMI</name>
<dbReference type="EMBL" id="CABPRJ010001429">
    <property type="protein sequence ID" value="VVC35984.1"/>
    <property type="molecule type" value="Genomic_DNA"/>
</dbReference>
<accession>A0A5E4N2U5</accession>
<evidence type="ECO:0000313" key="1">
    <source>
        <dbReference type="EMBL" id="VVC35984.1"/>
    </source>
</evidence>
<sequence length="118" mass="13722">MFWGPAKKSNCQTVHAFQSICLRIITKAPWYVTNKLLHDELQIKTIQDTAIIFYKRFHGKLSTKPYRLISQLVSKTLPDKPIRPIIYLCVKLKSSAEKKLKNYMIDRKNNLMGLAIKS</sequence>
<gene>
    <name evidence="1" type="ORF">CINCED_3A020230</name>
</gene>
<dbReference type="Proteomes" id="UP000325440">
    <property type="component" value="Unassembled WGS sequence"/>
</dbReference>
<keyword evidence="2" id="KW-1185">Reference proteome</keyword>
<evidence type="ECO:0000313" key="2">
    <source>
        <dbReference type="Proteomes" id="UP000325440"/>
    </source>
</evidence>
<dbReference type="AlphaFoldDB" id="A0A5E4N2U5"/>
<dbReference type="OrthoDB" id="415068at2759"/>
<protein>
    <recommendedName>
        <fullName evidence="3">Reverse transcriptase domain</fullName>
    </recommendedName>
</protein>
<reference evidence="1 2" key="1">
    <citation type="submission" date="2019-08" db="EMBL/GenBank/DDBJ databases">
        <authorList>
            <person name="Alioto T."/>
            <person name="Alioto T."/>
            <person name="Gomez Garrido J."/>
        </authorList>
    </citation>
    <scope>NUCLEOTIDE SEQUENCE [LARGE SCALE GENOMIC DNA]</scope>
</reference>
<evidence type="ECO:0008006" key="3">
    <source>
        <dbReference type="Google" id="ProtNLM"/>
    </source>
</evidence>
<proteinExistence type="predicted"/>
<organism evidence="1 2">
    <name type="scientific">Cinara cedri</name>
    <dbReference type="NCBI Taxonomy" id="506608"/>
    <lineage>
        <taxon>Eukaryota</taxon>
        <taxon>Metazoa</taxon>
        <taxon>Ecdysozoa</taxon>
        <taxon>Arthropoda</taxon>
        <taxon>Hexapoda</taxon>
        <taxon>Insecta</taxon>
        <taxon>Pterygota</taxon>
        <taxon>Neoptera</taxon>
        <taxon>Paraneoptera</taxon>
        <taxon>Hemiptera</taxon>
        <taxon>Sternorrhyncha</taxon>
        <taxon>Aphidomorpha</taxon>
        <taxon>Aphidoidea</taxon>
        <taxon>Aphididae</taxon>
        <taxon>Lachninae</taxon>
        <taxon>Cinara</taxon>
    </lineage>
</organism>